<dbReference type="PANTHER" id="PTHR37422:SF13">
    <property type="entry name" value="LIPOPOLYSACCHARIDE BIOSYNTHESIS PROTEIN PA4999-RELATED"/>
    <property type="match status" value="1"/>
</dbReference>
<gene>
    <name evidence="7" type="ORF">LCGC14_0233530</name>
</gene>
<feature type="transmembrane region" description="Helical" evidence="5">
    <location>
        <begin position="150"/>
        <end position="169"/>
    </location>
</feature>
<proteinExistence type="predicted"/>
<accession>A0A0F9U9V7</accession>
<dbReference type="PANTHER" id="PTHR37422">
    <property type="entry name" value="TEICHURONIC ACID BIOSYNTHESIS PROTEIN TUAE"/>
    <property type="match status" value="1"/>
</dbReference>
<dbReference type="AlphaFoldDB" id="A0A0F9U9V7"/>
<evidence type="ECO:0000313" key="7">
    <source>
        <dbReference type="EMBL" id="KKN89975.1"/>
    </source>
</evidence>
<feature type="transmembrane region" description="Helical" evidence="5">
    <location>
        <begin position="59"/>
        <end position="79"/>
    </location>
</feature>
<feature type="transmembrane region" description="Helical" evidence="5">
    <location>
        <begin position="33"/>
        <end position="53"/>
    </location>
</feature>
<keyword evidence="3 5" id="KW-1133">Transmembrane helix</keyword>
<evidence type="ECO:0000256" key="4">
    <source>
        <dbReference type="ARBA" id="ARBA00023136"/>
    </source>
</evidence>
<sequence length="426" mass="47230">MRQVLAPARKGPKGGLVFAIRNPIQLAIEMDRINIVGVWLAAGLYWFTLGIAWSPSNKIYQQGLILLLWLPALLAVWPLRHRLVILWKHAGCLLVTLGALLVWAAVSASWSESPEALREAKRVGYVVFFLCSLMFFCSQPPLRSVRWLQFSGFGLALAAVVAMVIQYLVGQQPLNMRAVVIGSLGHPIIGGYVVGLAMICWFCLPPRSVKFKFIWVIGLIAMLLLIALTQSRGVWVALASTSVSLALLKGGRHTWIAVTILGLVSVVGSWLFLPYILERGSSYRPEIFMMSLEMISERPWLGLGLGSDYTVKADAIQLSFDHSHNLFTHTGIELGLVGLLLWVAVWTQSFIAAWRLRQSSLGVVLFGMLVFSSVALMFDGASLWGSPRPEWFLTWLPVGFALGLLVQSKRYPEEEKRCSRVDEPAG</sequence>
<dbReference type="InterPro" id="IPR051533">
    <property type="entry name" value="WaaL-like"/>
</dbReference>
<dbReference type="Pfam" id="PF04932">
    <property type="entry name" value="Wzy_C"/>
    <property type="match status" value="1"/>
</dbReference>
<feature type="transmembrane region" description="Helical" evidence="5">
    <location>
        <begin position="211"/>
        <end position="227"/>
    </location>
</feature>
<feature type="transmembrane region" description="Helical" evidence="5">
    <location>
        <begin position="122"/>
        <end position="138"/>
    </location>
</feature>
<comment type="caution">
    <text evidence="7">The sequence shown here is derived from an EMBL/GenBank/DDBJ whole genome shotgun (WGS) entry which is preliminary data.</text>
</comment>
<feature type="transmembrane region" description="Helical" evidence="5">
    <location>
        <begin position="91"/>
        <end position="110"/>
    </location>
</feature>
<feature type="transmembrane region" description="Helical" evidence="5">
    <location>
        <begin position="181"/>
        <end position="204"/>
    </location>
</feature>
<evidence type="ECO:0000256" key="1">
    <source>
        <dbReference type="ARBA" id="ARBA00004141"/>
    </source>
</evidence>
<dbReference type="InterPro" id="IPR007016">
    <property type="entry name" value="O-antigen_ligase-rel_domated"/>
</dbReference>
<reference evidence="7" key="1">
    <citation type="journal article" date="2015" name="Nature">
        <title>Complex archaea that bridge the gap between prokaryotes and eukaryotes.</title>
        <authorList>
            <person name="Spang A."/>
            <person name="Saw J.H."/>
            <person name="Jorgensen S.L."/>
            <person name="Zaremba-Niedzwiedzka K."/>
            <person name="Martijn J."/>
            <person name="Lind A.E."/>
            <person name="van Eijk R."/>
            <person name="Schleper C."/>
            <person name="Guy L."/>
            <person name="Ettema T.J."/>
        </authorList>
    </citation>
    <scope>NUCLEOTIDE SEQUENCE</scope>
</reference>
<name>A0A0F9U9V7_9ZZZZ</name>
<evidence type="ECO:0000259" key="6">
    <source>
        <dbReference type="Pfam" id="PF04932"/>
    </source>
</evidence>
<feature type="transmembrane region" description="Helical" evidence="5">
    <location>
        <begin position="361"/>
        <end position="385"/>
    </location>
</feature>
<dbReference type="EMBL" id="LAZR01000114">
    <property type="protein sequence ID" value="KKN89975.1"/>
    <property type="molecule type" value="Genomic_DNA"/>
</dbReference>
<feature type="transmembrane region" description="Helical" evidence="5">
    <location>
        <begin position="391"/>
        <end position="407"/>
    </location>
</feature>
<feature type="domain" description="O-antigen ligase-related" evidence="6">
    <location>
        <begin position="218"/>
        <end position="343"/>
    </location>
</feature>
<evidence type="ECO:0000256" key="3">
    <source>
        <dbReference type="ARBA" id="ARBA00022989"/>
    </source>
</evidence>
<keyword evidence="2 5" id="KW-0812">Transmembrane</keyword>
<evidence type="ECO:0000256" key="5">
    <source>
        <dbReference type="SAM" id="Phobius"/>
    </source>
</evidence>
<dbReference type="GO" id="GO:0016020">
    <property type="term" value="C:membrane"/>
    <property type="evidence" value="ECO:0007669"/>
    <property type="project" value="UniProtKB-SubCell"/>
</dbReference>
<keyword evidence="4 5" id="KW-0472">Membrane</keyword>
<evidence type="ECO:0000256" key="2">
    <source>
        <dbReference type="ARBA" id="ARBA00022692"/>
    </source>
</evidence>
<feature type="transmembrane region" description="Helical" evidence="5">
    <location>
        <begin position="255"/>
        <end position="277"/>
    </location>
</feature>
<organism evidence="7">
    <name type="scientific">marine sediment metagenome</name>
    <dbReference type="NCBI Taxonomy" id="412755"/>
    <lineage>
        <taxon>unclassified sequences</taxon>
        <taxon>metagenomes</taxon>
        <taxon>ecological metagenomes</taxon>
    </lineage>
</organism>
<comment type="subcellular location">
    <subcellularLocation>
        <location evidence="1">Membrane</location>
        <topology evidence="1">Multi-pass membrane protein</topology>
    </subcellularLocation>
</comment>
<protein>
    <recommendedName>
        <fullName evidence="6">O-antigen ligase-related domain-containing protein</fullName>
    </recommendedName>
</protein>